<comment type="caution">
    <text evidence="2">The sequence shown here is derived from an EMBL/GenBank/DDBJ whole genome shotgun (WGS) entry which is preliminary data.</text>
</comment>
<reference evidence="2 3" key="1">
    <citation type="submission" date="2013-03" db="EMBL/GenBank/DDBJ databases">
        <title>The Genome Sequence of Capronia coronata CBS 617.96.</title>
        <authorList>
            <consortium name="The Broad Institute Genomics Platform"/>
            <person name="Cuomo C."/>
            <person name="de Hoog S."/>
            <person name="Gorbushina A."/>
            <person name="Walker B."/>
            <person name="Young S.K."/>
            <person name="Zeng Q."/>
            <person name="Gargeya S."/>
            <person name="Fitzgerald M."/>
            <person name="Haas B."/>
            <person name="Abouelleil A."/>
            <person name="Allen A.W."/>
            <person name="Alvarado L."/>
            <person name="Arachchi H.M."/>
            <person name="Berlin A.M."/>
            <person name="Chapman S.B."/>
            <person name="Gainer-Dewar J."/>
            <person name="Goldberg J."/>
            <person name="Griggs A."/>
            <person name="Gujja S."/>
            <person name="Hansen M."/>
            <person name="Howarth C."/>
            <person name="Imamovic A."/>
            <person name="Ireland A."/>
            <person name="Larimer J."/>
            <person name="McCowan C."/>
            <person name="Murphy C."/>
            <person name="Pearson M."/>
            <person name="Poon T.W."/>
            <person name="Priest M."/>
            <person name="Roberts A."/>
            <person name="Saif S."/>
            <person name="Shea T."/>
            <person name="Sisk P."/>
            <person name="Sykes S."/>
            <person name="Wortman J."/>
            <person name="Nusbaum C."/>
            <person name="Birren B."/>
        </authorList>
    </citation>
    <scope>NUCLEOTIDE SEQUENCE [LARGE SCALE GENOMIC DNA]</scope>
    <source>
        <strain evidence="2 3">CBS 617.96</strain>
    </source>
</reference>
<protein>
    <submittedName>
        <fullName evidence="2">Uncharacterized protein</fullName>
    </submittedName>
</protein>
<gene>
    <name evidence="2" type="ORF">A1O1_04075</name>
</gene>
<accession>W9YEM0</accession>
<sequence length="469" mass="51777">MPPTPPANRPRGRALVNGQQRTAADGLASTGTHHRSSGLLSLRPPPLKLRKKRPTSDQPPAVPSITPALARPEAKADLECISQTSEDAPIPSIRLEPPSYPPPPPPFAWTSTSAVDESTSQESQGRETREQRPPGPVRRTPTSSKRSSIYRSSQFLDGEGQVDRKKLSIYLSGVLDTTFNVDDESAVQTPLPWDHAQRVSQASNEWRNSIRADAFSNGSVMKCQCAPGTVICQCYSSSEFEHFRRGQGEHKQNASISSTTCFLSIPRARFRSNLGDVEEVDTPVSPPPLMYDSEDSSSGDDFDWSLPNSPTFHDRQMHYQQTPTPAPRQPPTQRAPVPSFSLPFSRGRQIRPRFQADRTSMPWEQPSPTSTVPTLASISTVSTFSFNFRDDDDEAETEYDPFDDGSDVSEIRTFEPIQTAKPVLVHCKGPSPQSIKYGLHHRYDTRTGASYSSTDTFGYGYGYATVSVS</sequence>
<dbReference type="GeneID" id="19158961"/>
<feature type="compositionally biased region" description="Acidic residues" evidence="1">
    <location>
        <begin position="292"/>
        <end position="303"/>
    </location>
</feature>
<dbReference type="RefSeq" id="XP_007723162.1">
    <property type="nucleotide sequence ID" value="XM_007724972.1"/>
</dbReference>
<feature type="region of interest" description="Disordered" evidence="1">
    <location>
        <begin position="276"/>
        <end position="345"/>
    </location>
</feature>
<dbReference type="HOGENOM" id="CLU_572579_0_0_1"/>
<dbReference type="Proteomes" id="UP000019484">
    <property type="component" value="Unassembled WGS sequence"/>
</dbReference>
<keyword evidence="3" id="KW-1185">Reference proteome</keyword>
<feature type="compositionally biased region" description="Polar residues" evidence="1">
    <location>
        <begin position="109"/>
        <end position="123"/>
    </location>
</feature>
<dbReference type="OrthoDB" id="4118242at2759"/>
<organism evidence="2 3">
    <name type="scientific">Capronia coronata CBS 617.96</name>
    <dbReference type="NCBI Taxonomy" id="1182541"/>
    <lineage>
        <taxon>Eukaryota</taxon>
        <taxon>Fungi</taxon>
        <taxon>Dikarya</taxon>
        <taxon>Ascomycota</taxon>
        <taxon>Pezizomycotina</taxon>
        <taxon>Eurotiomycetes</taxon>
        <taxon>Chaetothyriomycetidae</taxon>
        <taxon>Chaetothyriales</taxon>
        <taxon>Herpotrichiellaceae</taxon>
        <taxon>Capronia</taxon>
    </lineage>
</organism>
<evidence type="ECO:0000313" key="2">
    <source>
        <dbReference type="EMBL" id="EXJ90968.1"/>
    </source>
</evidence>
<name>W9YEM0_9EURO</name>
<feature type="compositionally biased region" description="Low complexity" evidence="1">
    <location>
        <begin position="143"/>
        <end position="153"/>
    </location>
</feature>
<feature type="region of interest" description="Disordered" evidence="1">
    <location>
        <begin position="1"/>
        <end position="157"/>
    </location>
</feature>
<dbReference type="AlphaFoldDB" id="W9YEM0"/>
<evidence type="ECO:0000256" key="1">
    <source>
        <dbReference type="SAM" id="MobiDB-lite"/>
    </source>
</evidence>
<dbReference type="EMBL" id="AMWN01000003">
    <property type="protein sequence ID" value="EXJ90968.1"/>
    <property type="molecule type" value="Genomic_DNA"/>
</dbReference>
<proteinExistence type="predicted"/>
<evidence type="ECO:0000313" key="3">
    <source>
        <dbReference type="Proteomes" id="UP000019484"/>
    </source>
</evidence>
<feature type="compositionally biased region" description="Pro residues" evidence="1">
    <location>
        <begin position="98"/>
        <end position="107"/>
    </location>
</feature>